<accession>A0A1E5T708</accession>
<reference evidence="2 3" key="1">
    <citation type="submission" date="2016-08" db="EMBL/GenBank/DDBJ databases">
        <title>Draft genome of Fabibacter sp. strain SK-8.</title>
        <authorList>
            <person name="Wong S.-K."/>
            <person name="Hamasaki K."/>
            <person name="Yoshizawa S."/>
        </authorList>
    </citation>
    <scope>NUCLEOTIDE SEQUENCE [LARGE SCALE GENOMIC DNA]</scope>
    <source>
        <strain evidence="2 3">SK-8</strain>
    </source>
</reference>
<feature type="transmembrane region" description="Helical" evidence="1">
    <location>
        <begin position="18"/>
        <end position="37"/>
    </location>
</feature>
<gene>
    <name evidence="2" type="ORF">BFP71_05695</name>
</gene>
<feature type="transmembrane region" description="Helical" evidence="1">
    <location>
        <begin position="79"/>
        <end position="99"/>
    </location>
</feature>
<protein>
    <recommendedName>
        <fullName evidence="4">Alkyl hydroperoxide reductase</fullName>
    </recommendedName>
</protein>
<comment type="caution">
    <text evidence="2">The sequence shown here is derived from an EMBL/GenBank/DDBJ whole genome shotgun (WGS) entry which is preliminary data.</text>
</comment>
<feature type="transmembrane region" description="Helical" evidence="1">
    <location>
        <begin position="111"/>
        <end position="134"/>
    </location>
</feature>
<organism evidence="2 3">
    <name type="scientific">Roseivirga misakiensis</name>
    <dbReference type="NCBI Taxonomy" id="1563681"/>
    <lineage>
        <taxon>Bacteria</taxon>
        <taxon>Pseudomonadati</taxon>
        <taxon>Bacteroidota</taxon>
        <taxon>Cytophagia</taxon>
        <taxon>Cytophagales</taxon>
        <taxon>Roseivirgaceae</taxon>
        <taxon>Roseivirga</taxon>
    </lineage>
</organism>
<evidence type="ECO:0008006" key="4">
    <source>
        <dbReference type="Google" id="ProtNLM"/>
    </source>
</evidence>
<name>A0A1E5T708_9BACT</name>
<sequence length="148" mass="16867">MNSPQTPQNIFPNWIRGLLLAATAYNILWGILIGWFPETFYQWVTETKNAAPSIIEWQGKAVLAMAAAYLACAIHPGKFWYLAFFGALTKLGGGIWFYYTILEQEVGKKGIFHLLMNDAIWIPFFVFIGFRALAYKKAKREMPPEEPA</sequence>
<dbReference type="Proteomes" id="UP000095552">
    <property type="component" value="Unassembled WGS sequence"/>
</dbReference>
<feature type="transmembrane region" description="Helical" evidence="1">
    <location>
        <begin position="57"/>
        <end position="74"/>
    </location>
</feature>
<evidence type="ECO:0000313" key="2">
    <source>
        <dbReference type="EMBL" id="OEK07150.1"/>
    </source>
</evidence>
<dbReference type="STRING" id="1563681.BFP71_05695"/>
<proteinExistence type="predicted"/>
<keyword evidence="1" id="KW-0472">Membrane</keyword>
<dbReference type="AlphaFoldDB" id="A0A1E5T708"/>
<keyword evidence="3" id="KW-1185">Reference proteome</keyword>
<evidence type="ECO:0000256" key="1">
    <source>
        <dbReference type="SAM" id="Phobius"/>
    </source>
</evidence>
<dbReference type="EMBL" id="MDGQ01000003">
    <property type="protein sequence ID" value="OEK07150.1"/>
    <property type="molecule type" value="Genomic_DNA"/>
</dbReference>
<evidence type="ECO:0000313" key="3">
    <source>
        <dbReference type="Proteomes" id="UP000095552"/>
    </source>
</evidence>
<dbReference type="OrthoDB" id="980756at2"/>
<keyword evidence="1" id="KW-0812">Transmembrane</keyword>
<dbReference type="RefSeq" id="WP_069834462.1">
    <property type="nucleotide sequence ID" value="NZ_MDGQ01000003.1"/>
</dbReference>
<keyword evidence="1" id="KW-1133">Transmembrane helix</keyword>